<feature type="repeat" description="WD" evidence="3">
    <location>
        <begin position="1727"/>
        <end position="1768"/>
    </location>
</feature>
<feature type="repeat" description="WD" evidence="3">
    <location>
        <begin position="1472"/>
        <end position="1513"/>
    </location>
</feature>
<dbReference type="InterPro" id="IPR019775">
    <property type="entry name" value="WD40_repeat_CS"/>
</dbReference>
<dbReference type="InterPro" id="IPR015943">
    <property type="entry name" value="WD40/YVTN_repeat-like_dom_sf"/>
</dbReference>
<dbReference type="InterPro" id="IPR007111">
    <property type="entry name" value="NACHT_NTPase"/>
</dbReference>
<keyword evidence="8" id="KW-1185">Reference proteome</keyword>
<proteinExistence type="predicted"/>
<dbReference type="CDD" id="cd00200">
    <property type="entry name" value="WD40"/>
    <property type="match status" value="2"/>
</dbReference>
<sequence length="1950" mass="216658">MFGNLWSSKGSLTAQRAYELANVYRENARKTQDQELAVVLCDNADIALGRMKKADKKILLNPPLREEESKRKLRENIAELYLEIGKLLDSQDPDKALINYKNCEKWGGPVYDPTTKTTTDGAQLALTSPHGDGPISLAGLIPNKKNQKNLDIAVVPRDIFSENTRPPAAPQKLPEPDERLASAPQLAYVLSLMKFVQTPDEVIDPVALAWVKGVKDDIDEQDRLKVLAVGLVKAFTRDELKDSKAVSEVVYLAPALEKAEFQFMIRLFHGGIAQSGLLNHEMLEGLAMLMQYAGPDYLEADDLVKILQLLSTRLIETHQQSTDHIYRLTLAVSNVLDAMADARVKGLDRKTLHEPLGGYLDTMRGSDDPYLVYHAAYAFQALQHVPDNESRWKGVMRRTGKVASGVAGLVSAVKSLDLNAFVDNLSNIQEGLAGVATVVETIKSAYDVQDGQLATFKDLVCQAPCRRDPAFQWGVCQRLGEIAANVSWDPEVRRGAISFLVQIYKDDVKWGQKAQIKQWILDILMQLRISSGNILQQFVETKLEDLEKEGDATKQAMYRASQEQGPSKYPLKIPQPEIASPSLLDRVQNKPDTEGSLRLLKKRRLKERSDIVYIPPQGKENPQDRDDTMFPLMDKMDKFVDKDGEQTVFLLMGDSGAGKSTFNRELEFKLWQNYKKEEGIIPLYINLPAIDKPEHDMIAKQLRKFEFTEPEIRELKYNRRFILICDGYDESQQTQNLYTANKLNQQSEWKAKMVISCRSEYLGRDYRDRFQPTDRNRQQSGAELFQQAVIAPFTLDQVQEYIIQFVDKGVDKSSQQVWTAKDYQEALNLIPSLKELVKNPFLLTLSLDVLPRMVDPGQHLSTAKITRVALYDQFVEQWLERNKKRLGEKDLSPQAKAAFEGLTDEGFAQNGIDFLKRLAVDIYKHQGGQPVVEYSRFKDEGSWKDYFFCRSDEKKILREACPLTRSGNQHRFVHRSLLEYSLSRAVFEPQEKRKKLVQASAANRRGSVSSILSFEIQGGTAQPPEGSAAAAAAGILVSGVEQQQQAADFKSPLIWRSFVGEYSVMQFLSERVQQEPIFKQQLLTFIENSKTDQKWRTAAANAITILVRAGVQFNEADLKGIRIPGADLSHGVFDSAEFQGADLRKVKLRNIWLRHANLEKATMAGSHFSEFPFLLEKSAVLSCNYAPDTKRCVVGLASGLISVYSTVKWERVLALTDHTDQVVKVVYSPNGKLIASGSRDKTVRLWDAVKGTCLHVLTDFDSENGLIVFSPQEGQIAIGCDDKEGKTVKVWDEETKDWIQTLKGHTEGISSLSFSSKGQWIITGSSDNTARLWEVATGKNLHILQDESSIRSVAYSPKDNQVATASLDKTVRLWDVETGKCLRTLSGHLGEVSIVVYSPTGDRIATTSDDVNDPVVRLWVPETGVCLHELKGHTKEIKGLAYSPKNNQLASGSADRTVRLWDAETGLCDRAMSGHSDAVTTIVYGPLGDQIASGSLDKTVRLWDIEKSTGRHTSSGHSEPVTEVVLSSGVEQIASISQDKTVRLWDRDTGSCRLTLNDPGHPIVCVTYSPAALQIATGGEDKTVRLWNAENGASIKCLEEHTDTVTSVAFSPSGELIASGSLDKTVRIWDVATGACRFTLSDHTGGVGSILFSAKGHQIVSASYDEADPSLRVWNVEDGTLVHTLTGHTGSLQGMVYSPKGDQLATCSSDKTVRLWDVEAGTCQQTFSDHTDIVSKAVYSPKGDVLATVSHDGTVRLWAMETGTCRQVLSDHTDKVTALVFSPKGDQMITGSHDQTVRLWDVASGQSLAVLDSFKGAVGTVDWKASPEEHSVVTGCVDGSVRAWKVVQVGEEWHVKLVWRTTRDELNVTDASIQDTKGLNRLNSQLLTQRGGAGDPVPPMTFKEAGRKLGAMALASSRLRMLKKYGEQQQQQEQEQQQQQQQQEAGTPVA</sequence>
<dbReference type="Pfam" id="PF00805">
    <property type="entry name" value="Pentapeptide"/>
    <property type="match status" value="1"/>
</dbReference>
<dbReference type="PROSITE" id="PS50082">
    <property type="entry name" value="WD_REPEATS_2"/>
    <property type="match status" value="11"/>
</dbReference>
<protein>
    <recommendedName>
        <fullName evidence="9">WD40 repeat-like protein</fullName>
    </recommendedName>
</protein>
<feature type="repeat" description="WD" evidence="3">
    <location>
        <begin position="1302"/>
        <end position="1343"/>
    </location>
</feature>
<keyword evidence="2" id="KW-0677">Repeat</keyword>
<feature type="repeat" description="WD" evidence="3">
    <location>
        <begin position="1514"/>
        <end position="1555"/>
    </location>
</feature>
<feature type="repeat" description="WD" evidence="3">
    <location>
        <begin position="1343"/>
        <end position="1384"/>
    </location>
</feature>
<feature type="domain" description="Arm-like repeat" evidence="6">
    <location>
        <begin position="216"/>
        <end position="448"/>
    </location>
</feature>
<dbReference type="SMART" id="SM00320">
    <property type="entry name" value="WD40"/>
    <property type="match status" value="16"/>
</dbReference>
<comment type="caution">
    <text evidence="7">The sequence shown here is derived from an EMBL/GenBank/DDBJ whole genome shotgun (WGS) entry which is preliminary data.</text>
</comment>
<dbReference type="InterPro" id="IPR027417">
    <property type="entry name" value="P-loop_NTPase"/>
</dbReference>
<dbReference type="InterPro" id="IPR001646">
    <property type="entry name" value="5peptide_repeat"/>
</dbReference>
<gene>
    <name evidence="7" type="ORF">BGZ65_003452</name>
</gene>
<feature type="repeat" description="WD" evidence="3">
    <location>
        <begin position="1769"/>
        <end position="1810"/>
    </location>
</feature>
<evidence type="ECO:0000259" key="6">
    <source>
        <dbReference type="Pfam" id="PF23948"/>
    </source>
</evidence>
<evidence type="ECO:0000256" key="3">
    <source>
        <dbReference type="PROSITE-ProRule" id="PRU00221"/>
    </source>
</evidence>
<keyword evidence="1 3" id="KW-0853">WD repeat</keyword>
<dbReference type="SUPFAM" id="SSF50978">
    <property type="entry name" value="WD40 repeat-like"/>
    <property type="match status" value="3"/>
</dbReference>
<evidence type="ECO:0000313" key="8">
    <source>
        <dbReference type="Proteomes" id="UP000749646"/>
    </source>
</evidence>
<dbReference type="PANTHER" id="PTHR19848:SF8">
    <property type="entry name" value="F-BOX AND WD REPEAT DOMAIN CONTAINING 7"/>
    <property type="match status" value="1"/>
</dbReference>
<evidence type="ECO:0000256" key="1">
    <source>
        <dbReference type="ARBA" id="ARBA00022574"/>
    </source>
</evidence>
<dbReference type="InterPro" id="IPR036322">
    <property type="entry name" value="WD40_repeat_dom_sf"/>
</dbReference>
<dbReference type="InterPro" id="IPR020472">
    <property type="entry name" value="WD40_PAC1"/>
</dbReference>
<dbReference type="PROSITE" id="PS00678">
    <property type="entry name" value="WD_REPEATS_1"/>
    <property type="match status" value="8"/>
</dbReference>
<accession>A0A9P6MLF8</accession>
<dbReference type="SUPFAM" id="SSF141571">
    <property type="entry name" value="Pentapeptide repeat-like"/>
    <property type="match status" value="1"/>
</dbReference>
<dbReference type="PANTHER" id="PTHR19848">
    <property type="entry name" value="WD40 REPEAT PROTEIN"/>
    <property type="match status" value="1"/>
</dbReference>
<evidence type="ECO:0000256" key="4">
    <source>
        <dbReference type="SAM" id="MobiDB-lite"/>
    </source>
</evidence>
<feature type="repeat" description="WD" evidence="3">
    <location>
        <begin position="1556"/>
        <end position="1597"/>
    </location>
</feature>
<evidence type="ECO:0000256" key="2">
    <source>
        <dbReference type="ARBA" id="ARBA00022737"/>
    </source>
</evidence>
<feature type="repeat" description="WD" evidence="3">
    <location>
        <begin position="1430"/>
        <end position="1471"/>
    </location>
</feature>
<dbReference type="InterPro" id="IPR001680">
    <property type="entry name" value="WD40_rpt"/>
</dbReference>
<dbReference type="Pfam" id="PF23948">
    <property type="entry name" value="ARM_5"/>
    <property type="match status" value="1"/>
</dbReference>
<feature type="region of interest" description="Disordered" evidence="4">
    <location>
        <begin position="1923"/>
        <end position="1950"/>
    </location>
</feature>
<name>A0A9P6MLF8_9FUNG</name>
<dbReference type="Pfam" id="PF00400">
    <property type="entry name" value="WD40"/>
    <property type="match status" value="13"/>
</dbReference>
<feature type="domain" description="NACHT" evidence="5">
    <location>
        <begin position="648"/>
        <end position="804"/>
    </location>
</feature>
<dbReference type="Proteomes" id="UP000749646">
    <property type="component" value="Unassembled WGS sequence"/>
</dbReference>
<dbReference type="EMBL" id="JAAAHW010000053">
    <property type="protein sequence ID" value="KAG0006803.1"/>
    <property type="molecule type" value="Genomic_DNA"/>
</dbReference>
<feature type="repeat" description="WD" evidence="3">
    <location>
        <begin position="1685"/>
        <end position="1726"/>
    </location>
</feature>
<dbReference type="PROSITE" id="PS50294">
    <property type="entry name" value="WD_REPEATS_REGION"/>
    <property type="match status" value="11"/>
</dbReference>
<evidence type="ECO:0000313" key="7">
    <source>
        <dbReference type="EMBL" id="KAG0006803.1"/>
    </source>
</evidence>
<dbReference type="PRINTS" id="PR00320">
    <property type="entry name" value="GPROTEINBRPT"/>
</dbReference>
<feature type="repeat" description="WD" evidence="3">
    <location>
        <begin position="1215"/>
        <end position="1256"/>
    </location>
</feature>
<organism evidence="7 8">
    <name type="scientific">Modicella reniformis</name>
    <dbReference type="NCBI Taxonomy" id="1440133"/>
    <lineage>
        <taxon>Eukaryota</taxon>
        <taxon>Fungi</taxon>
        <taxon>Fungi incertae sedis</taxon>
        <taxon>Mucoromycota</taxon>
        <taxon>Mortierellomycotina</taxon>
        <taxon>Mortierellomycetes</taxon>
        <taxon>Mortierellales</taxon>
        <taxon>Mortierellaceae</taxon>
        <taxon>Modicella</taxon>
    </lineage>
</organism>
<dbReference type="OrthoDB" id="10375270at2759"/>
<dbReference type="Gene3D" id="2.130.10.10">
    <property type="entry name" value="YVTN repeat-like/Quinoprotein amine dehydrogenase"/>
    <property type="match status" value="5"/>
</dbReference>
<dbReference type="Gene3D" id="2.160.20.80">
    <property type="entry name" value="E3 ubiquitin-protein ligase SopA"/>
    <property type="match status" value="1"/>
</dbReference>
<dbReference type="Pfam" id="PF05729">
    <property type="entry name" value="NACHT"/>
    <property type="match status" value="1"/>
</dbReference>
<feature type="repeat" description="WD" evidence="3">
    <location>
        <begin position="1598"/>
        <end position="1639"/>
    </location>
</feature>
<evidence type="ECO:0000259" key="5">
    <source>
        <dbReference type="Pfam" id="PF05729"/>
    </source>
</evidence>
<reference evidence="7" key="1">
    <citation type="journal article" date="2020" name="Fungal Divers.">
        <title>Resolving the Mortierellaceae phylogeny through synthesis of multi-gene phylogenetics and phylogenomics.</title>
        <authorList>
            <person name="Vandepol N."/>
            <person name="Liber J."/>
            <person name="Desiro A."/>
            <person name="Na H."/>
            <person name="Kennedy M."/>
            <person name="Barry K."/>
            <person name="Grigoriev I.V."/>
            <person name="Miller A.N."/>
            <person name="O'Donnell K."/>
            <person name="Stajich J.E."/>
            <person name="Bonito G."/>
        </authorList>
    </citation>
    <scope>NUCLEOTIDE SEQUENCE</scope>
    <source>
        <strain evidence="7">MES-2147</strain>
    </source>
</reference>
<feature type="compositionally biased region" description="Low complexity" evidence="4">
    <location>
        <begin position="1927"/>
        <end position="1944"/>
    </location>
</feature>
<dbReference type="Gene3D" id="3.40.50.300">
    <property type="entry name" value="P-loop containing nucleotide triphosphate hydrolases"/>
    <property type="match status" value="1"/>
</dbReference>
<dbReference type="InterPro" id="IPR056251">
    <property type="entry name" value="Arm_rpt_dom"/>
</dbReference>
<evidence type="ECO:0008006" key="9">
    <source>
        <dbReference type="Google" id="ProtNLM"/>
    </source>
</evidence>